<dbReference type="Pfam" id="PF17203">
    <property type="entry name" value="sCache_3_2"/>
    <property type="match status" value="1"/>
</dbReference>
<dbReference type="SUPFAM" id="SSF55890">
    <property type="entry name" value="Sporulation response regulatory protein Spo0B"/>
    <property type="match status" value="1"/>
</dbReference>
<dbReference type="Gene3D" id="1.10.287.130">
    <property type="match status" value="1"/>
</dbReference>
<accession>A0A5N1BJR7</accession>
<feature type="transmembrane region" description="Helical" evidence="13">
    <location>
        <begin position="180"/>
        <end position="200"/>
    </location>
</feature>
<feature type="transmembrane region" description="Helical" evidence="13">
    <location>
        <begin position="13"/>
        <end position="36"/>
    </location>
</feature>
<evidence type="ECO:0000259" key="15">
    <source>
        <dbReference type="Pfam" id="PF17203"/>
    </source>
</evidence>
<evidence type="ECO:0000256" key="2">
    <source>
        <dbReference type="ARBA" id="ARBA00022475"/>
    </source>
</evidence>
<dbReference type="GO" id="GO:0005524">
    <property type="term" value="F:ATP binding"/>
    <property type="evidence" value="ECO:0007669"/>
    <property type="project" value="UniProtKB-KW"/>
</dbReference>
<dbReference type="InterPro" id="IPR039506">
    <property type="entry name" value="SPOB_a"/>
</dbReference>
<keyword evidence="2" id="KW-1003">Cell membrane</keyword>
<proteinExistence type="predicted"/>
<keyword evidence="7" id="KW-0418">Kinase</keyword>
<comment type="subcellular location">
    <subcellularLocation>
        <location evidence="1">Cell membrane</location>
        <topology evidence="1">Multi-pass membrane protein</topology>
    </subcellularLocation>
</comment>
<evidence type="ECO:0008006" key="18">
    <source>
        <dbReference type="Google" id="ProtNLM"/>
    </source>
</evidence>
<evidence type="ECO:0000256" key="8">
    <source>
        <dbReference type="ARBA" id="ARBA00022840"/>
    </source>
</evidence>
<reference evidence="17" key="1">
    <citation type="submission" date="2019-09" db="EMBL/GenBank/DDBJ databases">
        <title>Draft genome sequence assemblies of isolates from the urinary tract.</title>
        <authorList>
            <person name="Mores C.R."/>
            <person name="Putonti C."/>
            <person name="Wolfe A.J."/>
        </authorList>
    </citation>
    <scope>NUCLEOTIDE SEQUENCE [LARGE SCALE GENOMIC DNA]</scope>
    <source>
        <strain evidence="17">UMB8614</strain>
    </source>
</reference>
<evidence type="ECO:0000313" key="16">
    <source>
        <dbReference type="EMBL" id="KAA9240355.1"/>
    </source>
</evidence>
<keyword evidence="12" id="KW-0175">Coiled coil</keyword>
<feature type="domain" description="Single cache" evidence="15">
    <location>
        <begin position="41"/>
        <end position="169"/>
    </location>
</feature>
<evidence type="ECO:0000256" key="10">
    <source>
        <dbReference type="ARBA" id="ARBA00023012"/>
    </source>
</evidence>
<organism evidence="16 17">
    <name type="scientific">Aerococcus tenax</name>
    <dbReference type="NCBI Taxonomy" id="3078812"/>
    <lineage>
        <taxon>Bacteria</taxon>
        <taxon>Bacillati</taxon>
        <taxon>Bacillota</taxon>
        <taxon>Bacilli</taxon>
        <taxon>Lactobacillales</taxon>
        <taxon>Aerococcaceae</taxon>
        <taxon>Aerococcus</taxon>
    </lineage>
</organism>
<keyword evidence="11 13" id="KW-0472">Membrane</keyword>
<evidence type="ECO:0000256" key="5">
    <source>
        <dbReference type="ARBA" id="ARBA00022692"/>
    </source>
</evidence>
<dbReference type="AlphaFoldDB" id="A0A5N1BJR7"/>
<dbReference type="GO" id="GO:0005886">
    <property type="term" value="C:plasma membrane"/>
    <property type="evidence" value="ECO:0007669"/>
    <property type="project" value="UniProtKB-SubCell"/>
</dbReference>
<keyword evidence="4" id="KW-0808">Transferase</keyword>
<feature type="coiled-coil region" evidence="12">
    <location>
        <begin position="414"/>
        <end position="441"/>
    </location>
</feature>
<evidence type="ECO:0000256" key="12">
    <source>
        <dbReference type="SAM" id="Coils"/>
    </source>
</evidence>
<evidence type="ECO:0000256" key="6">
    <source>
        <dbReference type="ARBA" id="ARBA00022741"/>
    </source>
</evidence>
<comment type="caution">
    <text evidence="16">The sequence shown here is derived from an EMBL/GenBank/DDBJ whole genome shotgun (WGS) entry which is preliminary data.</text>
</comment>
<evidence type="ECO:0000256" key="13">
    <source>
        <dbReference type="SAM" id="Phobius"/>
    </source>
</evidence>
<dbReference type="Proteomes" id="UP000326476">
    <property type="component" value="Unassembled WGS sequence"/>
</dbReference>
<evidence type="ECO:0000313" key="17">
    <source>
        <dbReference type="Proteomes" id="UP000326476"/>
    </source>
</evidence>
<evidence type="ECO:0000256" key="1">
    <source>
        <dbReference type="ARBA" id="ARBA00004651"/>
    </source>
</evidence>
<keyword evidence="5 13" id="KW-0812">Transmembrane</keyword>
<dbReference type="GO" id="GO:0000155">
    <property type="term" value="F:phosphorelay sensor kinase activity"/>
    <property type="evidence" value="ECO:0007669"/>
    <property type="project" value="InterPro"/>
</dbReference>
<sequence>MLSLRKTFHKHKLLLRLLSMTFTLVIVTLLIMFFILTRTSKQSFVDSQADMLLKVGHEIADDPFVQSSAEDTHFSQKIIDYASAEEARFGLDYVVIMTKDSTRLTHPNRHLIGSPFQGEQDQYDALNGKSYTRTGQGPMGRSMRAFVPIFNQDHQVVGAVALGIMLPKLNLLFDQATQSLRLSVLVAFLVAGTMAIWLAYSLKNRMLGMEPEEIAQVVEERNAMFNYTDMAILITDPAGKIRFENNSAITYIGNYLNQHYSAIFPDLKVKDKAFMSLMKSVKHDEYVGSVAPIIVNQEKRGYLFILRNALEAIDLVNQLENSHYFAKQLVKQNHDFLNKVHVIYGLSDLGEYQELKTYLQDLISDKSHFNQNVQLLINNPTIAGYLLLGANHYAMYRRITVKNEIPEAQNFNQNNEWLKIANALEARLNALESQVTIEIELEYDNDQLVTAFYVYPDLGCYPEVGQDLEQITADLNQVEISNNGEFFVLTYQVNYGG</sequence>
<evidence type="ECO:0000259" key="14">
    <source>
        <dbReference type="Pfam" id="PF14689"/>
    </source>
</evidence>
<evidence type="ECO:0000256" key="7">
    <source>
        <dbReference type="ARBA" id="ARBA00022777"/>
    </source>
</evidence>
<keyword evidence="6" id="KW-0547">Nucleotide-binding</keyword>
<feature type="domain" description="SpoOB alpha-helical" evidence="14">
    <location>
        <begin position="327"/>
        <end position="364"/>
    </location>
</feature>
<evidence type="ECO:0000256" key="4">
    <source>
        <dbReference type="ARBA" id="ARBA00022679"/>
    </source>
</evidence>
<gene>
    <name evidence="16" type="ORF">F6I34_04705</name>
</gene>
<keyword evidence="9 13" id="KW-1133">Transmembrane helix</keyword>
<keyword evidence="8" id="KW-0067">ATP-binding</keyword>
<dbReference type="RefSeq" id="WP_150982694.1">
    <property type="nucleotide sequence ID" value="NZ_VYVN01000009.1"/>
</dbReference>
<dbReference type="EMBL" id="VYVN01000009">
    <property type="protein sequence ID" value="KAA9240355.1"/>
    <property type="molecule type" value="Genomic_DNA"/>
</dbReference>
<dbReference type="Pfam" id="PF14689">
    <property type="entry name" value="SPOB_a"/>
    <property type="match status" value="1"/>
</dbReference>
<dbReference type="InterPro" id="IPR016120">
    <property type="entry name" value="Sig_transdc_His_kin_SpoOB"/>
</dbReference>
<evidence type="ECO:0000256" key="3">
    <source>
        <dbReference type="ARBA" id="ARBA00022553"/>
    </source>
</evidence>
<name>A0A5N1BJR7_9LACT</name>
<evidence type="ECO:0000256" key="11">
    <source>
        <dbReference type="ARBA" id="ARBA00023136"/>
    </source>
</evidence>
<protein>
    <recommendedName>
        <fullName evidence="18">Histidine kinase</fullName>
    </recommendedName>
</protein>
<keyword evidence="3" id="KW-0597">Phosphoprotein</keyword>
<keyword evidence="10" id="KW-0902">Two-component regulatory system</keyword>
<dbReference type="InterPro" id="IPR033463">
    <property type="entry name" value="sCache_3"/>
</dbReference>
<keyword evidence="17" id="KW-1185">Reference proteome</keyword>
<dbReference type="SUPFAM" id="SSF103190">
    <property type="entry name" value="Sensory domain-like"/>
    <property type="match status" value="1"/>
</dbReference>
<dbReference type="InterPro" id="IPR029151">
    <property type="entry name" value="Sensor-like_sf"/>
</dbReference>
<evidence type="ECO:0000256" key="9">
    <source>
        <dbReference type="ARBA" id="ARBA00022989"/>
    </source>
</evidence>
<dbReference type="Gene3D" id="3.30.450.20">
    <property type="entry name" value="PAS domain"/>
    <property type="match status" value="1"/>
</dbReference>